<reference evidence="3" key="1">
    <citation type="submission" date="2020-12" db="EMBL/GenBank/DDBJ databases">
        <title>Bacterial novel species Mucilaginibacter sp. SD-g isolated from soil.</title>
        <authorList>
            <person name="Jung H.-Y."/>
        </authorList>
    </citation>
    <scope>NUCLEOTIDE SEQUENCE</scope>
    <source>
        <strain evidence="3">SD-g</strain>
    </source>
</reference>
<evidence type="ECO:0008006" key="5">
    <source>
        <dbReference type="Google" id="ProtNLM"/>
    </source>
</evidence>
<gene>
    <name evidence="3" type="ORF">I5M19_13765</name>
</gene>
<protein>
    <recommendedName>
        <fullName evidence="5">YtxH domain-containing protein</fullName>
    </recommendedName>
</protein>
<evidence type="ECO:0000256" key="2">
    <source>
        <dbReference type="SAM" id="Phobius"/>
    </source>
</evidence>
<proteinExistence type="predicted"/>
<keyword evidence="4" id="KW-1185">Reference proteome</keyword>
<evidence type="ECO:0000313" key="3">
    <source>
        <dbReference type="EMBL" id="MBK0380386.1"/>
    </source>
</evidence>
<dbReference type="EMBL" id="JAEHFW010000003">
    <property type="protein sequence ID" value="MBK0380386.1"/>
    <property type="molecule type" value="Genomic_DNA"/>
</dbReference>
<keyword evidence="2" id="KW-1133">Transmembrane helix</keyword>
<keyword evidence="2" id="KW-0472">Membrane</keyword>
<accession>A0A934PVN5</accession>
<sequence>MKNPFHKHHDNSNKLIAGLALGAIFAGAITYLYIKRKADIEAEAARLKEHAQDYLKEKRQKMKKHKSDVDDLEDIIHA</sequence>
<organism evidence="3 4">
    <name type="scientific">Mucilaginibacter segetis</name>
    <dbReference type="NCBI Taxonomy" id="2793071"/>
    <lineage>
        <taxon>Bacteria</taxon>
        <taxon>Pseudomonadati</taxon>
        <taxon>Bacteroidota</taxon>
        <taxon>Sphingobacteriia</taxon>
        <taxon>Sphingobacteriales</taxon>
        <taxon>Sphingobacteriaceae</taxon>
        <taxon>Mucilaginibacter</taxon>
    </lineage>
</organism>
<keyword evidence="1" id="KW-0175">Coiled coil</keyword>
<dbReference type="AlphaFoldDB" id="A0A934PVN5"/>
<name>A0A934PVN5_9SPHI</name>
<comment type="caution">
    <text evidence="3">The sequence shown here is derived from an EMBL/GenBank/DDBJ whole genome shotgun (WGS) entry which is preliminary data.</text>
</comment>
<feature type="transmembrane region" description="Helical" evidence="2">
    <location>
        <begin position="15"/>
        <end position="34"/>
    </location>
</feature>
<keyword evidence="2" id="KW-0812">Transmembrane</keyword>
<dbReference type="RefSeq" id="WP_200066941.1">
    <property type="nucleotide sequence ID" value="NZ_JAEHFW010000003.1"/>
</dbReference>
<evidence type="ECO:0000256" key="1">
    <source>
        <dbReference type="SAM" id="Coils"/>
    </source>
</evidence>
<dbReference type="Proteomes" id="UP000613193">
    <property type="component" value="Unassembled WGS sequence"/>
</dbReference>
<feature type="coiled-coil region" evidence="1">
    <location>
        <begin position="37"/>
        <end position="75"/>
    </location>
</feature>
<evidence type="ECO:0000313" key="4">
    <source>
        <dbReference type="Proteomes" id="UP000613193"/>
    </source>
</evidence>